<evidence type="ECO:0000256" key="3">
    <source>
        <dbReference type="ARBA" id="ARBA00023274"/>
    </source>
</evidence>
<sequence length="147" mass="16944">MVKFFKQGRVVIVLGGRMAGKKAVVCKTYDEGSKPRPFGHALVVGLEKSPLKVNKKMGKKKVEKRMQCKPFIKYVNYNHLMPTRYVVGGDVLDTKTLVPDDFQNPEKKKEAKKEIKKTFHEKFMTPPLDKNGKVAKDLVFFRKKLRF</sequence>
<reference evidence="4" key="1">
    <citation type="submission" date="2014-11" db="EMBL/GenBank/DDBJ databases">
        <authorList>
            <person name="Otto D Thomas"/>
            <person name="Naeem Raeece"/>
        </authorList>
    </citation>
    <scope>NUCLEOTIDE SEQUENCE</scope>
</reference>
<dbReference type="InterPro" id="IPR008991">
    <property type="entry name" value="Translation_prot_SH3-like_sf"/>
</dbReference>
<evidence type="ECO:0008006" key="5">
    <source>
        <dbReference type="Google" id="ProtNLM"/>
    </source>
</evidence>
<dbReference type="GO" id="GO:1990904">
    <property type="term" value="C:ribonucleoprotein complex"/>
    <property type="evidence" value="ECO:0007669"/>
    <property type="project" value="UniProtKB-KW"/>
</dbReference>
<dbReference type="EMBL" id="CDMZ01002277">
    <property type="protein sequence ID" value="CEM41634.1"/>
    <property type="molecule type" value="Genomic_DNA"/>
</dbReference>
<dbReference type="Gene3D" id="2.30.30.770">
    <property type="match status" value="1"/>
</dbReference>
<accession>A0A0G4HCT6</accession>
<dbReference type="CDD" id="cd06090">
    <property type="entry name" value="KOW_RPL27"/>
    <property type="match status" value="1"/>
</dbReference>
<dbReference type="VEuPathDB" id="CryptoDB:Cvel_26156"/>
<dbReference type="PhylomeDB" id="A0A0G4HCT6"/>
<dbReference type="SUPFAM" id="SSF50104">
    <property type="entry name" value="Translation proteins SH3-like domain"/>
    <property type="match status" value="1"/>
</dbReference>
<keyword evidence="2" id="KW-0689">Ribosomal protein</keyword>
<gene>
    <name evidence="4" type="ORF">Cvel_26156</name>
</gene>
<comment type="similarity">
    <text evidence="1">Belongs to the eukaryotic ribosomal protein eL27 family.</text>
</comment>
<dbReference type="InterPro" id="IPR041991">
    <property type="entry name" value="Ribosomal_eL27_KOW"/>
</dbReference>
<dbReference type="PANTHER" id="PTHR10497">
    <property type="entry name" value="60S RIBOSOMAL PROTEIN L27"/>
    <property type="match status" value="1"/>
</dbReference>
<evidence type="ECO:0000313" key="4">
    <source>
        <dbReference type="EMBL" id="CEM41634.1"/>
    </source>
</evidence>
<evidence type="ECO:0000256" key="1">
    <source>
        <dbReference type="ARBA" id="ARBA00009124"/>
    </source>
</evidence>
<proteinExistence type="inferred from homology"/>
<evidence type="ECO:0000256" key="2">
    <source>
        <dbReference type="ARBA" id="ARBA00022980"/>
    </source>
</evidence>
<dbReference type="InterPro" id="IPR001141">
    <property type="entry name" value="Ribosomal_eL27"/>
</dbReference>
<name>A0A0G4HCT6_9ALVE</name>
<dbReference type="GO" id="GO:0006412">
    <property type="term" value="P:translation"/>
    <property type="evidence" value="ECO:0007669"/>
    <property type="project" value="InterPro"/>
</dbReference>
<dbReference type="Pfam" id="PF01777">
    <property type="entry name" value="Ribosomal_L27e"/>
    <property type="match status" value="1"/>
</dbReference>
<dbReference type="GO" id="GO:0005840">
    <property type="term" value="C:ribosome"/>
    <property type="evidence" value="ECO:0007669"/>
    <property type="project" value="UniProtKB-KW"/>
</dbReference>
<dbReference type="AlphaFoldDB" id="A0A0G4HCT6"/>
<organism evidence="4">
    <name type="scientific">Chromera velia CCMP2878</name>
    <dbReference type="NCBI Taxonomy" id="1169474"/>
    <lineage>
        <taxon>Eukaryota</taxon>
        <taxon>Sar</taxon>
        <taxon>Alveolata</taxon>
        <taxon>Colpodellida</taxon>
        <taxon>Chromeraceae</taxon>
        <taxon>Chromera</taxon>
    </lineage>
</organism>
<keyword evidence="3" id="KW-0687">Ribonucleoprotein</keyword>
<protein>
    <recommendedName>
        <fullName evidence="5">60S ribosomal protein L27</fullName>
    </recommendedName>
</protein>
<dbReference type="GO" id="GO:0003735">
    <property type="term" value="F:structural constituent of ribosome"/>
    <property type="evidence" value="ECO:0007669"/>
    <property type="project" value="InterPro"/>
</dbReference>
<dbReference type="InterPro" id="IPR038655">
    <property type="entry name" value="Ribosomal_eL27_sf"/>
</dbReference>